<feature type="compositionally biased region" description="Low complexity" evidence="7">
    <location>
        <begin position="405"/>
        <end position="414"/>
    </location>
</feature>
<feature type="transmembrane region" description="Helical" evidence="8">
    <location>
        <begin position="44"/>
        <end position="64"/>
    </location>
</feature>
<feature type="domain" description="Major facilitator superfamily (MFS) profile" evidence="9">
    <location>
        <begin position="9"/>
        <end position="402"/>
    </location>
</feature>
<dbReference type="Proteomes" id="UP000577956">
    <property type="component" value="Unassembled WGS sequence"/>
</dbReference>
<feature type="transmembrane region" description="Helical" evidence="8">
    <location>
        <begin position="310"/>
        <end position="330"/>
    </location>
</feature>
<comment type="subcellular location">
    <subcellularLocation>
        <location evidence="1">Cell membrane</location>
        <topology evidence="1">Multi-pass membrane protein</topology>
    </subcellularLocation>
</comment>
<dbReference type="GO" id="GO:0005886">
    <property type="term" value="C:plasma membrane"/>
    <property type="evidence" value="ECO:0007669"/>
    <property type="project" value="UniProtKB-SubCell"/>
</dbReference>
<evidence type="ECO:0000313" key="11">
    <source>
        <dbReference type="EMBL" id="NYD86299.1"/>
    </source>
</evidence>
<keyword evidence="13" id="KW-1185">Reference proteome</keyword>
<feature type="transmembrane region" description="Helical" evidence="8">
    <location>
        <begin position="160"/>
        <end position="187"/>
    </location>
</feature>
<organism evidence="11 12">
    <name type="scientific">Cellulomonas oligotrophica</name>
    <dbReference type="NCBI Taxonomy" id="931536"/>
    <lineage>
        <taxon>Bacteria</taxon>
        <taxon>Bacillati</taxon>
        <taxon>Actinomycetota</taxon>
        <taxon>Actinomycetes</taxon>
        <taxon>Micrococcales</taxon>
        <taxon>Cellulomonadaceae</taxon>
        <taxon>Cellulomonas</taxon>
    </lineage>
</organism>
<dbReference type="AlphaFoldDB" id="A0A7Y9JZ16"/>
<keyword evidence="5 8" id="KW-1133">Transmembrane helix</keyword>
<keyword evidence="6 8" id="KW-0472">Membrane</keyword>
<dbReference type="EMBL" id="BONN01000004">
    <property type="protein sequence ID" value="GIG32810.1"/>
    <property type="molecule type" value="Genomic_DNA"/>
</dbReference>
<gene>
    <name evidence="11" type="ORF">BKA21_001848</name>
    <name evidence="10" type="ORF">Col01nite_19690</name>
</gene>
<reference evidence="11 12" key="1">
    <citation type="submission" date="2020-07" db="EMBL/GenBank/DDBJ databases">
        <title>Sequencing the genomes of 1000 actinobacteria strains.</title>
        <authorList>
            <person name="Klenk H.-P."/>
        </authorList>
    </citation>
    <scope>NUCLEOTIDE SEQUENCE [LARGE SCALE GENOMIC DNA]</scope>
    <source>
        <strain evidence="11 12">DSM 24482</strain>
    </source>
</reference>
<keyword evidence="2" id="KW-0813">Transport</keyword>
<dbReference type="Gene3D" id="1.20.1250.20">
    <property type="entry name" value="MFS general substrate transporter like domains"/>
    <property type="match status" value="1"/>
</dbReference>
<proteinExistence type="predicted"/>
<keyword evidence="4 8" id="KW-0812">Transmembrane</keyword>
<evidence type="ECO:0000313" key="10">
    <source>
        <dbReference type="EMBL" id="GIG32810.1"/>
    </source>
</evidence>
<dbReference type="GO" id="GO:0022857">
    <property type="term" value="F:transmembrane transporter activity"/>
    <property type="evidence" value="ECO:0007669"/>
    <property type="project" value="InterPro"/>
</dbReference>
<evidence type="ECO:0000256" key="3">
    <source>
        <dbReference type="ARBA" id="ARBA00022475"/>
    </source>
</evidence>
<evidence type="ECO:0000256" key="5">
    <source>
        <dbReference type="ARBA" id="ARBA00022989"/>
    </source>
</evidence>
<accession>A0A7Y9JZ16</accession>
<evidence type="ECO:0000256" key="1">
    <source>
        <dbReference type="ARBA" id="ARBA00004651"/>
    </source>
</evidence>
<dbReference type="PANTHER" id="PTHR23513">
    <property type="entry name" value="INTEGRAL MEMBRANE EFFLUX PROTEIN-RELATED"/>
    <property type="match status" value="1"/>
</dbReference>
<dbReference type="Pfam" id="PF05977">
    <property type="entry name" value="MFS_3"/>
    <property type="match status" value="1"/>
</dbReference>
<feature type="region of interest" description="Disordered" evidence="7">
    <location>
        <begin position="405"/>
        <end position="440"/>
    </location>
</feature>
<reference evidence="10 13" key="2">
    <citation type="submission" date="2021-01" db="EMBL/GenBank/DDBJ databases">
        <title>Whole genome shotgun sequence of Cellulomonas oligotrophica NBRC 109435.</title>
        <authorList>
            <person name="Komaki H."/>
            <person name="Tamura T."/>
        </authorList>
    </citation>
    <scope>NUCLEOTIDE SEQUENCE [LARGE SCALE GENOMIC DNA]</scope>
    <source>
        <strain evidence="10 13">NBRC 109435</strain>
    </source>
</reference>
<dbReference type="Proteomes" id="UP000618382">
    <property type="component" value="Unassembled WGS sequence"/>
</dbReference>
<evidence type="ECO:0000313" key="12">
    <source>
        <dbReference type="Proteomes" id="UP000577956"/>
    </source>
</evidence>
<evidence type="ECO:0000256" key="7">
    <source>
        <dbReference type="SAM" id="MobiDB-lite"/>
    </source>
</evidence>
<feature type="transmembrane region" description="Helical" evidence="8">
    <location>
        <begin position="286"/>
        <end position="304"/>
    </location>
</feature>
<dbReference type="InterPro" id="IPR020846">
    <property type="entry name" value="MFS_dom"/>
</dbReference>
<dbReference type="EMBL" id="JACCBK010000001">
    <property type="protein sequence ID" value="NYD86299.1"/>
    <property type="molecule type" value="Genomic_DNA"/>
</dbReference>
<feature type="transmembrane region" description="Helical" evidence="8">
    <location>
        <begin position="224"/>
        <end position="247"/>
    </location>
</feature>
<name>A0A7Y9JZ16_9CELL</name>
<feature type="transmembrane region" description="Helical" evidence="8">
    <location>
        <begin position="259"/>
        <end position="279"/>
    </location>
</feature>
<evidence type="ECO:0000256" key="6">
    <source>
        <dbReference type="ARBA" id="ARBA00023136"/>
    </source>
</evidence>
<protein>
    <submittedName>
        <fullName evidence="11">MFS family permease</fullName>
    </submittedName>
    <submittedName>
        <fullName evidence="10">MFS transporter</fullName>
    </submittedName>
</protein>
<feature type="transmembrane region" description="Helical" evidence="8">
    <location>
        <begin position="376"/>
        <end position="397"/>
    </location>
</feature>
<evidence type="ECO:0000256" key="2">
    <source>
        <dbReference type="ARBA" id="ARBA00022448"/>
    </source>
</evidence>
<dbReference type="InterPro" id="IPR036259">
    <property type="entry name" value="MFS_trans_sf"/>
</dbReference>
<feature type="transmembrane region" description="Helical" evidence="8">
    <location>
        <begin position="351"/>
        <end position="370"/>
    </location>
</feature>
<keyword evidence="3" id="KW-1003">Cell membrane</keyword>
<evidence type="ECO:0000256" key="8">
    <source>
        <dbReference type="SAM" id="Phobius"/>
    </source>
</evidence>
<comment type="caution">
    <text evidence="11">The sequence shown here is derived from an EMBL/GenBank/DDBJ whole genome shotgun (WGS) entry which is preliminary data.</text>
</comment>
<dbReference type="InterPro" id="IPR010290">
    <property type="entry name" value="TM_effector"/>
</dbReference>
<evidence type="ECO:0000259" key="9">
    <source>
        <dbReference type="PROSITE" id="PS50850"/>
    </source>
</evidence>
<feature type="transmembrane region" description="Helical" evidence="8">
    <location>
        <begin position="85"/>
        <end position="106"/>
    </location>
</feature>
<dbReference type="SUPFAM" id="SSF103473">
    <property type="entry name" value="MFS general substrate transporter"/>
    <property type="match status" value="1"/>
</dbReference>
<dbReference type="CDD" id="cd06173">
    <property type="entry name" value="MFS_MefA_like"/>
    <property type="match status" value="1"/>
</dbReference>
<dbReference type="RefSeq" id="WP_140457953.1">
    <property type="nucleotide sequence ID" value="NZ_BAABFI010000001.1"/>
</dbReference>
<dbReference type="PANTHER" id="PTHR23513:SF6">
    <property type="entry name" value="MAJOR FACILITATOR SUPERFAMILY ASSOCIATED DOMAIN-CONTAINING PROTEIN"/>
    <property type="match status" value="1"/>
</dbReference>
<evidence type="ECO:0000256" key="4">
    <source>
        <dbReference type="ARBA" id="ARBA00022692"/>
    </source>
</evidence>
<dbReference type="PROSITE" id="PS50850">
    <property type="entry name" value="MFS"/>
    <property type="match status" value="1"/>
</dbReference>
<evidence type="ECO:0000313" key="13">
    <source>
        <dbReference type="Proteomes" id="UP000618382"/>
    </source>
</evidence>
<sequence>MPTPRTPGAFWWLWTSSALSNLADGVLKMAVPLVALRYTDSPAQIAGLSLAMGLPWLLVALPAGALVDRWDRRRTMLVANTVRTLVLVVVLGVAMGGHASMAWLYAAALVVGVAEVFYDTTAQSILPQVVGRDALPRANGRLMAAELTANQFVGPPLGGLLAAAGVGLAFGVPAGAWALAVVALVAVRGTFRTPVDASAPRTSLRADVAEGLRFLWTRPALRSLAFMTGLQNLASTAAGAVFVLWAVGPGSALGLSEPGYGLLGTTLAVGAVGGSLVAARVADRAGLTLTLAVSVLASAAMLAVPAVTSQIVLVGASYLAAGLGMALWNVTVVSLRQRLTPDRLLGRVNSAYRLLAWGTIPIGAAVGGLLAELSGIRVVLLASAALTVVTLVLLPAITAAGMGETEATNEATTEQGPDAVTDPVPAVATPGMPVRGAEDA</sequence>